<keyword evidence="1 4" id="KW-0689">Ribosomal protein</keyword>
<protein>
    <submittedName>
        <fullName evidence="4">Ribosomal protein S10</fullName>
    </submittedName>
</protein>
<dbReference type="SUPFAM" id="SSF54999">
    <property type="entry name" value="Ribosomal protein S10"/>
    <property type="match status" value="1"/>
</dbReference>
<sequence length="259" mass="29507">MRSPSIFQDLKFLHKPNTQVSSFLSQSNFSGKKIEISNKKNNSLCFYGSFLFQNKNQKHYQIFLVFSSFESKNLHCALNLFKKFTLCLASQYETMNCFQKTYKKLLFPPSIFAKQKPKSFLKTANQKNQRCDIKLKLANPPIAFAFDTTSHPDSLKKASCVLSTVNALKKATPKMVGLLRALRIVGQPFHPKIVPQSSSLITVIKSPHVFKKTREQFALTICKSVVKLDFKNSTVASLFLNSFFLLKFPCEVKVILKTI</sequence>
<organism evidence="4">
    <name type="scientific">Rhexinema sarcinoideum</name>
    <dbReference type="NCBI Taxonomy" id="43261"/>
    <lineage>
        <taxon>Eukaryota</taxon>
        <taxon>Viridiplantae</taxon>
        <taxon>Chlorophyta</taxon>
        <taxon>core chlorophytes</taxon>
        <taxon>Ulvophyceae</taxon>
        <taxon>OUU clade</taxon>
        <taxon>Ulotrichales</taxon>
        <taxon>Helicodictyaceae</taxon>
        <taxon>Rhexinema</taxon>
    </lineage>
</organism>
<feature type="domain" description="Small ribosomal subunit protein uS10" evidence="3">
    <location>
        <begin position="191"/>
        <end position="241"/>
    </location>
</feature>
<dbReference type="Pfam" id="PF00338">
    <property type="entry name" value="Ribosomal_S10"/>
    <property type="match status" value="1"/>
</dbReference>
<keyword evidence="4" id="KW-0496">Mitochondrion</keyword>
<dbReference type="Gene3D" id="3.30.70.600">
    <property type="entry name" value="Ribosomal protein S10 domain"/>
    <property type="match status" value="1"/>
</dbReference>
<dbReference type="GO" id="GO:1990904">
    <property type="term" value="C:ribonucleoprotein complex"/>
    <property type="evidence" value="ECO:0007669"/>
    <property type="project" value="UniProtKB-KW"/>
</dbReference>
<proteinExistence type="predicted"/>
<keyword evidence="2" id="KW-0687">Ribonucleoprotein</keyword>
<dbReference type="EMBL" id="KX306822">
    <property type="protein sequence ID" value="AOC61519.1"/>
    <property type="molecule type" value="Genomic_DNA"/>
</dbReference>
<evidence type="ECO:0000313" key="4">
    <source>
        <dbReference type="EMBL" id="AOC61519.1"/>
    </source>
</evidence>
<dbReference type="GO" id="GO:0005840">
    <property type="term" value="C:ribosome"/>
    <property type="evidence" value="ECO:0007669"/>
    <property type="project" value="UniProtKB-KW"/>
</dbReference>
<reference evidence="4" key="1">
    <citation type="journal article" date="2016" name="Genome Biol. Evol.">
        <title>Mitochondrion-to-Chloroplast DNA Transfers and Intragenomic Proliferation of Chloroplast Group II Introns in Gloeotilopsis Green Algae (Ulotrichales, Ulvophyceae).</title>
        <authorList>
            <person name="Turmel M."/>
            <person name="Otis C."/>
            <person name="Lemieux C."/>
        </authorList>
    </citation>
    <scope>NUCLEOTIDE SEQUENCE</scope>
</reference>
<dbReference type="AlphaFoldDB" id="A0A1B2RYV9"/>
<name>A0A1B2RYV9_9CHLO</name>
<accession>A0A1B2RYV9</accession>
<evidence type="ECO:0000256" key="1">
    <source>
        <dbReference type="ARBA" id="ARBA00022980"/>
    </source>
</evidence>
<geneLocation type="mitochondrion" evidence="4"/>
<gene>
    <name evidence="4" type="primary">rps10</name>
</gene>
<evidence type="ECO:0000256" key="2">
    <source>
        <dbReference type="ARBA" id="ARBA00023274"/>
    </source>
</evidence>
<dbReference type="InterPro" id="IPR027486">
    <property type="entry name" value="Ribosomal_uS10_dom"/>
</dbReference>
<evidence type="ECO:0000259" key="3">
    <source>
        <dbReference type="Pfam" id="PF00338"/>
    </source>
</evidence>
<dbReference type="InterPro" id="IPR036838">
    <property type="entry name" value="Ribosomal_uS10_dom_sf"/>
</dbReference>